<dbReference type="Proteomes" id="UP000663193">
    <property type="component" value="Chromosome 18"/>
</dbReference>
<protein>
    <submittedName>
        <fullName evidence="2">Uncharacterized protein</fullName>
    </submittedName>
</protein>
<feature type="region of interest" description="Disordered" evidence="1">
    <location>
        <begin position="1"/>
        <end position="36"/>
    </location>
</feature>
<sequence>MKHVGMNASRASVLKRNGTKNSNKPVDNDERQQPPAFRFLDMPPEIRNAIYMIYLNDAKDIASGNDIRLKRHEKVKTLPRSNPGRGALFYHALPTPTPYAIEEERLRIIIQRRSSFVLEEGGGDEISDAAKDALRDYVAAHKVTLKHYYKHDAHRAGNIVSIHERDKLCKDLTFLTLTYR</sequence>
<dbReference type="VEuPathDB" id="FungiDB:JI435_112080"/>
<evidence type="ECO:0000313" key="3">
    <source>
        <dbReference type="Proteomes" id="UP000663193"/>
    </source>
</evidence>
<proteinExistence type="predicted"/>
<name>A0A7U2NP03_PHANO</name>
<gene>
    <name evidence="2" type="ORF">JI435_112080</name>
</gene>
<dbReference type="AlphaFoldDB" id="A0A7U2NP03"/>
<accession>A0A7U2NP03</accession>
<evidence type="ECO:0000256" key="1">
    <source>
        <dbReference type="SAM" id="MobiDB-lite"/>
    </source>
</evidence>
<dbReference type="OrthoDB" id="62952at2759"/>
<dbReference type="EMBL" id="CP069040">
    <property type="protein sequence ID" value="QRD05310.1"/>
    <property type="molecule type" value="Genomic_DNA"/>
</dbReference>
<organism evidence="2 3">
    <name type="scientific">Phaeosphaeria nodorum (strain SN15 / ATCC MYA-4574 / FGSC 10173)</name>
    <name type="common">Glume blotch fungus</name>
    <name type="synonym">Parastagonospora nodorum</name>
    <dbReference type="NCBI Taxonomy" id="321614"/>
    <lineage>
        <taxon>Eukaryota</taxon>
        <taxon>Fungi</taxon>
        <taxon>Dikarya</taxon>
        <taxon>Ascomycota</taxon>
        <taxon>Pezizomycotina</taxon>
        <taxon>Dothideomycetes</taxon>
        <taxon>Pleosporomycetidae</taxon>
        <taxon>Pleosporales</taxon>
        <taxon>Pleosporineae</taxon>
        <taxon>Phaeosphaeriaceae</taxon>
        <taxon>Parastagonospora</taxon>
    </lineage>
</organism>
<keyword evidence="3" id="KW-1185">Reference proteome</keyword>
<reference evidence="3" key="1">
    <citation type="journal article" date="2021" name="BMC Genomics">
        <title>Chromosome-level genome assembly and manually-curated proteome of model necrotroph Parastagonospora nodorum Sn15 reveals a genome-wide trove of candidate effector homologs, and redundancy of virulence-related functions within an accessory chromosome.</title>
        <authorList>
            <person name="Bertazzoni S."/>
            <person name="Jones D.A.B."/>
            <person name="Phan H.T."/>
            <person name="Tan K.-C."/>
            <person name="Hane J.K."/>
        </authorList>
    </citation>
    <scope>NUCLEOTIDE SEQUENCE [LARGE SCALE GENOMIC DNA]</scope>
    <source>
        <strain evidence="3">SN15 / ATCC MYA-4574 / FGSC 10173)</strain>
    </source>
</reference>
<evidence type="ECO:0000313" key="2">
    <source>
        <dbReference type="EMBL" id="QRD05310.1"/>
    </source>
</evidence>